<keyword evidence="1 4" id="KW-0808">Transferase</keyword>
<proteinExistence type="inferred from homology"/>
<dbReference type="PANTHER" id="PTHR42681:SF1">
    <property type="entry name" value="MALONYL-COA-ACYL CARRIER PROTEIN TRANSACYLASE, MITOCHONDRIAL"/>
    <property type="match status" value="1"/>
</dbReference>
<dbReference type="GO" id="GO:0006633">
    <property type="term" value="P:fatty acid biosynthetic process"/>
    <property type="evidence" value="ECO:0007669"/>
    <property type="project" value="TreeGrafter"/>
</dbReference>
<sequence>MFPGQGSHRPGMGRPWAGRPGWDLVGRAAEITGRDVAALLLDADEPTLRRTENTQLATFVLELVILAELTGLGTDTGTGPVTPVACAGHSLGEFTALVAAGVLSIDDGIRLVHARGTAMREAAAAEPGAMSAVLGLDQDEVEDVAAGLRADGARVWAANLNAPGNVVVSGTPDGVARCGEEAVRRGALRVVGLPVGGAFHTPLMAPALGPLEAVLETAVFADGHAPVVANVDAEPHGGGPDWRGRLLRQLTGPVQWSRTVPVLTERLGCDLLLEVGPGRTLTGLAKRLAPRAVRADIGEPDRIADVVLRADLVAGRAPAR</sequence>
<accession>A0A1H5VEV7</accession>
<dbReference type="Gene3D" id="3.30.70.250">
    <property type="entry name" value="Malonyl-CoA ACP transacylase, ACP-binding"/>
    <property type="match status" value="1"/>
</dbReference>
<keyword evidence="2 4" id="KW-0012">Acyltransferase</keyword>
<evidence type="ECO:0000259" key="6">
    <source>
        <dbReference type="SMART" id="SM00827"/>
    </source>
</evidence>
<feature type="active site" evidence="5">
    <location>
        <position position="200"/>
    </location>
</feature>
<keyword evidence="8" id="KW-1185">Reference proteome</keyword>
<dbReference type="SUPFAM" id="SSF52151">
    <property type="entry name" value="FabD/lysophospholipase-like"/>
    <property type="match status" value="1"/>
</dbReference>
<dbReference type="Proteomes" id="UP000236723">
    <property type="component" value="Unassembled WGS sequence"/>
</dbReference>
<dbReference type="InterPro" id="IPR050858">
    <property type="entry name" value="Mal-CoA-ACP_Trans/PKS_FabD"/>
</dbReference>
<reference evidence="8" key="1">
    <citation type="submission" date="2016-10" db="EMBL/GenBank/DDBJ databases">
        <authorList>
            <person name="Varghese N."/>
            <person name="Submissions S."/>
        </authorList>
    </citation>
    <scope>NUCLEOTIDE SEQUENCE [LARGE SCALE GENOMIC DNA]</scope>
    <source>
        <strain evidence="8">DSM 43163</strain>
    </source>
</reference>
<organism evidence="7 8">
    <name type="scientific">Thermomonospora echinospora</name>
    <dbReference type="NCBI Taxonomy" id="1992"/>
    <lineage>
        <taxon>Bacteria</taxon>
        <taxon>Bacillati</taxon>
        <taxon>Actinomycetota</taxon>
        <taxon>Actinomycetes</taxon>
        <taxon>Streptosporangiales</taxon>
        <taxon>Thermomonosporaceae</taxon>
        <taxon>Thermomonospora</taxon>
    </lineage>
</organism>
<dbReference type="SMART" id="SM00827">
    <property type="entry name" value="PKS_AT"/>
    <property type="match status" value="1"/>
</dbReference>
<feature type="active site" evidence="5">
    <location>
        <position position="90"/>
    </location>
</feature>
<evidence type="ECO:0000256" key="5">
    <source>
        <dbReference type="PIRSR" id="PIRSR000446-1"/>
    </source>
</evidence>
<dbReference type="SUPFAM" id="SSF55048">
    <property type="entry name" value="Probable ACP-binding domain of malonyl-CoA ACP transacylase"/>
    <property type="match status" value="1"/>
</dbReference>
<dbReference type="PIRSF" id="PIRSF000446">
    <property type="entry name" value="Mct"/>
    <property type="match status" value="1"/>
</dbReference>
<evidence type="ECO:0000256" key="2">
    <source>
        <dbReference type="ARBA" id="ARBA00023315"/>
    </source>
</evidence>
<dbReference type="InterPro" id="IPR001227">
    <property type="entry name" value="Ac_transferase_dom_sf"/>
</dbReference>
<name>A0A1H5VEV7_9ACTN</name>
<comment type="catalytic activity">
    <reaction evidence="3 4">
        <text>holo-[ACP] + malonyl-CoA = malonyl-[ACP] + CoA</text>
        <dbReference type="Rhea" id="RHEA:41792"/>
        <dbReference type="Rhea" id="RHEA-COMP:9623"/>
        <dbReference type="Rhea" id="RHEA-COMP:9685"/>
        <dbReference type="ChEBI" id="CHEBI:57287"/>
        <dbReference type="ChEBI" id="CHEBI:57384"/>
        <dbReference type="ChEBI" id="CHEBI:64479"/>
        <dbReference type="ChEBI" id="CHEBI:78449"/>
        <dbReference type="EC" id="2.3.1.39"/>
    </reaction>
</comment>
<evidence type="ECO:0000256" key="1">
    <source>
        <dbReference type="ARBA" id="ARBA00022679"/>
    </source>
</evidence>
<dbReference type="Pfam" id="PF00698">
    <property type="entry name" value="Acyl_transf_1"/>
    <property type="match status" value="1"/>
</dbReference>
<feature type="domain" description="Malonyl-CoA:ACP transacylase (MAT)" evidence="6">
    <location>
        <begin position="1"/>
        <end position="312"/>
    </location>
</feature>
<gene>
    <name evidence="7" type="ORF">SAMN04489712_102296</name>
</gene>
<comment type="similarity">
    <text evidence="4">Belongs to the fabD family.</text>
</comment>
<dbReference type="Gene3D" id="3.40.366.10">
    <property type="entry name" value="Malonyl-Coenzyme A Acyl Carrier Protein, domain 2"/>
    <property type="match status" value="1"/>
</dbReference>
<dbReference type="GO" id="GO:0004314">
    <property type="term" value="F:[acyl-carrier-protein] S-malonyltransferase activity"/>
    <property type="evidence" value="ECO:0007669"/>
    <property type="project" value="UniProtKB-EC"/>
</dbReference>
<dbReference type="GO" id="GO:0005829">
    <property type="term" value="C:cytosol"/>
    <property type="evidence" value="ECO:0007669"/>
    <property type="project" value="TreeGrafter"/>
</dbReference>
<evidence type="ECO:0000313" key="7">
    <source>
        <dbReference type="EMBL" id="SEF85859.1"/>
    </source>
</evidence>
<dbReference type="InterPro" id="IPR016035">
    <property type="entry name" value="Acyl_Trfase/lysoPLipase"/>
</dbReference>
<dbReference type="AlphaFoldDB" id="A0A1H5VEV7"/>
<dbReference type="InterPro" id="IPR024925">
    <property type="entry name" value="Malonyl_CoA-ACP_transAc"/>
</dbReference>
<evidence type="ECO:0000256" key="4">
    <source>
        <dbReference type="PIRNR" id="PIRNR000446"/>
    </source>
</evidence>
<evidence type="ECO:0000256" key="3">
    <source>
        <dbReference type="ARBA" id="ARBA00048462"/>
    </source>
</evidence>
<dbReference type="InterPro" id="IPR014043">
    <property type="entry name" value="Acyl_transferase_dom"/>
</dbReference>
<dbReference type="EC" id="2.3.1.39" evidence="4"/>
<evidence type="ECO:0000313" key="8">
    <source>
        <dbReference type="Proteomes" id="UP000236723"/>
    </source>
</evidence>
<dbReference type="EMBL" id="FNVO01000002">
    <property type="protein sequence ID" value="SEF85859.1"/>
    <property type="molecule type" value="Genomic_DNA"/>
</dbReference>
<dbReference type="PANTHER" id="PTHR42681">
    <property type="entry name" value="MALONYL-COA-ACYL CARRIER PROTEIN TRANSACYLASE, MITOCHONDRIAL"/>
    <property type="match status" value="1"/>
</dbReference>
<dbReference type="InterPro" id="IPR016036">
    <property type="entry name" value="Malonyl_transacylase_ACP-bd"/>
</dbReference>
<protein>
    <recommendedName>
        <fullName evidence="4">Malonyl CoA-acyl carrier protein transacylase</fullName>
        <ecNumber evidence="4">2.3.1.39</ecNumber>
    </recommendedName>
</protein>